<evidence type="ECO:0000256" key="1">
    <source>
        <dbReference type="SAM" id="MobiDB-lite"/>
    </source>
</evidence>
<dbReference type="PANTHER" id="PTHR35335:SF1">
    <property type="entry name" value="UPF0716 PROTEIN FXSA"/>
    <property type="match status" value="1"/>
</dbReference>
<keyword evidence="2" id="KW-0472">Membrane</keyword>
<sequence>MALMRKLRWVPLGALLLGAAEFVALWAVAQLVGLPVAVIGLIALSLLGGLLVRQQGLRGWRKLRTATNSGNPAGDEVLLSVTGLFAALLLMIPGYLTGLLGLLILIPPVRRLVRDRLRRATERRVSSNVAGDLFGPRKVRVTTKHPPKSQTSEDVIEGEIVD</sequence>
<feature type="transmembrane region" description="Helical" evidence="2">
    <location>
        <begin position="32"/>
        <end position="52"/>
    </location>
</feature>
<dbReference type="Pfam" id="PF04186">
    <property type="entry name" value="FxsA"/>
    <property type="match status" value="1"/>
</dbReference>
<keyword evidence="4" id="KW-1185">Reference proteome</keyword>
<evidence type="ECO:0008006" key="5">
    <source>
        <dbReference type="Google" id="ProtNLM"/>
    </source>
</evidence>
<keyword evidence="2" id="KW-1133">Transmembrane helix</keyword>
<organism evidence="3 4">
    <name type="scientific">Rhizocola hellebori</name>
    <dbReference type="NCBI Taxonomy" id="1392758"/>
    <lineage>
        <taxon>Bacteria</taxon>
        <taxon>Bacillati</taxon>
        <taxon>Actinomycetota</taxon>
        <taxon>Actinomycetes</taxon>
        <taxon>Micromonosporales</taxon>
        <taxon>Micromonosporaceae</taxon>
        <taxon>Rhizocola</taxon>
    </lineage>
</organism>
<dbReference type="NCBIfam" id="NF008528">
    <property type="entry name" value="PRK11463.1-2"/>
    <property type="match status" value="1"/>
</dbReference>
<dbReference type="AlphaFoldDB" id="A0A8J3QAN7"/>
<feature type="region of interest" description="Disordered" evidence="1">
    <location>
        <begin position="140"/>
        <end position="162"/>
    </location>
</feature>
<dbReference type="PANTHER" id="PTHR35335">
    <property type="entry name" value="UPF0716 PROTEIN FXSA"/>
    <property type="match status" value="1"/>
</dbReference>
<dbReference type="Proteomes" id="UP000612899">
    <property type="component" value="Unassembled WGS sequence"/>
</dbReference>
<reference evidence="3" key="1">
    <citation type="submission" date="2021-01" db="EMBL/GenBank/DDBJ databases">
        <title>Whole genome shotgun sequence of Rhizocola hellebori NBRC 109834.</title>
        <authorList>
            <person name="Komaki H."/>
            <person name="Tamura T."/>
        </authorList>
    </citation>
    <scope>NUCLEOTIDE SEQUENCE</scope>
    <source>
        <strain evidence="3">NBRC 109834</strain>
    </source>
</reference>
<proteinExistence type="predicted"/>
<accession>A0A8J3QAN7</accession>
<dbReference type="EMBL" id="BONY01000036">
    <property type="protein sequence ID" value="GIH07323.1"/>
    <property type="molecule type" value="Genomic_DNA"/>
</dbReference>
<protein>
    <recommendedName>
        <fullName evidence="5">FxsA family protein</fullName>
    </recommendedName>
</protein>
<gene>
    <name evidence="3" type="ORF">Rhe02_53900</name>
</gene>
<evidence type="ECO:0000256" key="2">
    <source>
        <dbReference type="SAM" id="Phobius"/>
    </source>
</evidence>
<comment type="caution">
    <text evidence="3">The sequence shown here is derived from an EMBL/GenBank/DDBJ whole genome shotgun (WGS) entry which is preliminary data.</text>
</comment>
<dbReference type="InterPro" id="IPR007313">
    <property type="entry name" value="FxsA"/>
</dbReference>
<evidence type="ECO:0000313" key="4">
    <source>
        <dbReference type="Proteomes" id="UP000612899"/>
    </source>
</evidence>
<keyword evidence="2" id="KW-0812">Transmembrane</keyword>
<name>A0A8J3QAN7_9ACTN</name>
<dbReference type="GO" id="GO:0016020">
    <property type="term" value="C:membrane"/>
    <property type="evidence" value="ECO:0007669"/>
    <property type="project" value="InterPro"/>
</dbReference>
<evidence type="ECO:0000313" key="3">
    <source>
        <dbReference type="EMBL" id="GIH07323.1"/>
    </source>
</evidence>